<dbReference type="EMBL" id="KZ308575">
    <property type="protein sequence ID" value="KAG8231797.1"/>
    <property type="molecule type" value="Genomic_DNA"/>
</dbReference>
<accession>A0A8K0KB84</accession>
<reference evidence="2" key="1">
    <citation type="submission" date="2013-04" db="EMBL/GenBank/DDBJ databases">
        <authorList>
            <person name="Qu J."/>
            <person name="Murali S.C."/>
            <person name="Bandaranaike D."/>
            <person name="Bellair M."/>
            <person name="Blankenburg K."/>
            <person name="Chao H."/>
            <person name="Dinh H."/>
            <person name="Doddapaneni H."/>
            <person name="Downs B."/>
            <person name="Dugan-Rocha S."/>
            <person name="Elkadiri S."/>
            <person name="Gnanaolivu R.D."/>
            <person name="Hernandez B."/>
            <person name="Javaid M."/>
            <person name="Jayaseelan J.C."/>
            <person name="Lee S."/>
            <person name="Li M."/>
            <person name="Ming W."/>
            <person name="Munidasa M."/>
            <person name="Muniz J."/>
            <person name="Nguyen L."/>
            <person name="Ongeri F."/>
            <person name="Osuji N."/>
            <person name="Pu L.-L."/>
            <person name="Puazo M."/>
            <person name="Qu C."/>
            <person name="Quiroz J."/>
            <person name="Raj R."/>
            <person name="Weissenberger G."/>
            <person name="Xin Y."/>
            <person name="Zou X."/>
            <person name="Han Y."/>
            <person name="Richards S."/>
            <person name="Worley K."/>
            <person name="Muzny D."/>
            <person name="Gibbs R."/>
        </authorList>
    </citation>
    <scope>NUCLEOTIDE SEQUENCE</scope>
    <source>
        <strain evidence="2">Sampled in the wild</strain>
    </source>
</reference>
<feature type="compositionally biased region" description="Basic and acidic residues" evidence="1">
    <location>
        <begin position="267"/>
        <end position="285"/>
    </location>
</feature>
<evidence type="ECO:0000313" key="3">
    <source>
        <dbReference type="Proteomes" id="UP000792457"/>
    </source>
</evidence>
<comment type="caution">
    <text evidence="2">The sequence shown here is derived from an EMBL/GenBank/DDBJ whole genome shotgun (WGS) entry which is preliminary data.</text>
</comment>
<protein>
    <submittedName>
        <fullName evidence="2">Uncharacterized protein</fullName>
    </submittedName>
</protein>
<feature type="compositionally biased region" description="Basic and acidic residues" evidence="1">
    <location>
        <begin position="21"/>
        <end position="37"/>
    </location>
</feature>
<sequence length="383" mass="41310">MPHQDKAVPNYSASVQYVGSDDDRQRAHVADTEKYSSSEEGGGRGSQASPTSPLPLLTTSALPAWSAVIHRPAEDSEPEDLPSTVDMEAIKGSPTTSMPAAKAPLTTIPWSSLGRVGWGSEGGVDGDEEEGRGSREVEGEEDDDEEEDDDDEEEDDDDDDGEAGGEDDEDESVSESESDSDSIDGSGSDSEASGSSTCSWSDSESDSGSSSYSSQSDHSTLPSPTHAQTFSISETNFEQGGLKLKIAARKINKPEVKPAESGVKSPDSSEKSPKEAKPVKVPEKERVEVVPKKEPVVVTKPQKVPEKPVAPPIRRQENVKKKVVPERVVEDKSSRLRARRKEEVTERKKETTTKNCKIDMVLGCNGSDAFTKSALNQKKRLFN</sequence>
<feature type="compositionally biased region" description="Polar residues" evidence="1">
    <location>
        <begin position="220"/>
        <end position="234"/>
    </location>
</feature>
<dbReference type="Proteomes" id="UP000792457">
    <property type="component" value="Unassembled WGS sequence"/>
</dbReference>
<proteinExistence type="predicted"/>
<dbReference type="OrthoDB" id="79252at2759"/>
<reference evidence="2" key="2">
    <citation type="submission" date="2017-10" db="EMBL/GenBank/DDBJ databases">
        <title>Ladona fulva Genome sequencing and assembly.</title>
        <authorList>
            <person name="Murali S."/>
            <person name="Richards S."/>
            <person name="Bandaranaike D."/>
            <person name="Bellair M."/>
            <person name="Blankenburg K."/>
            <person name="Chao H."/>
            <person name="Dinh H."/>
            <person name="Doddapaneni H."/>
            <person name="Dugan-Rocha S."/>
            <person name="Elkadiri S."/>
            <person name="Gnanaolivu R."/>
            <person name="Hernandez B."/>
            <person name="Skinner E."/>
            <person name="Javaid M."/>
            <person name="Lee S."/>
            <person name="Li M."/>
            <person name="Ming W."/>
            <person name="Munidasa M."/>
            <person name="Muniz J."/>
            <person name="Nguyen L."/>
            <person name="Hughes D."/>
            <person name="Osuji N."/>
            <person name="Pu L.-L."/>
            <person name="Puazo M."/>
            <person name="Qu C."/>
            <person name="Quiroz J."/>
            <person name="Raj R."/>
            <person name="Weissenberger G."/>
            <person name="Xin Y."/>
            <person name="Zou X."/>
            <person name="Han Y."/>
            <person name="Worley K."/>
            <person name="Muzny D."/>
            <person name="Gibbs R."/>
        </authorList>
    </citation>
    <scope>NUCLEOTIDE SEQUENCE</scope>
    <source>
        <strain evidence="2">Sampled in the wild</strain>
    </source>
</reference>
<feature type="compositionally biased region" description="Low complexity" evidence="1">
    <location>
        <begin position="46"/>
        <end position="64"/>
    </location>
</feature>
<feature type="compositionally biased region" description="Low complexity" evidence="1">
    <location>
        <begin position="183"/>
        <end position="219"/>
    </location>
</feature>
<evidence type="ECO:0000313" key="2">
    <source>
        <dbReference type="EMBL" id="KAG8231797.1"/>
    </source>
</evidence>
<keyword evidence="3" id="KW-1185">Reference proteome</keyword>
<evidence type="ECO:0000256" key="1">
    <source>
        <dbReference type="SAM" id="MobiDB-lite"/>
    </source>
</evidence>
<feature type="region of interest" description="Disordered" evidence="1">
    <location>
        <begin position="1"/>
        <end position="234"/>
    </location>
</feature>
<feature type="compositionally biased region" description="Acidic residues" evidence="1">
    <location>
        <begin position="138"/>
        <end position="182"/>
    </location>
</feature>
<name>A0A8K0KB84_LADFU</name>
<dbReference type="AlphaFoldDB" id="A0A8K0KB84"/>
<organism evidence="2 3">
    <name type="scientific">Ladona fulva</name>
    <name type="common">Scarce chaser dragonfly</name>
    <name type="synonym">Libellula fulva</name>
    <dbReference type="NCBI Taxonomy" id="123851"/>
    <lineage>
        <taxon>Eukaryota</taxon>
        <taxon>Metazoa</taxon>
        <taxon>Ecdysozoa</taxon>
        <taxon>Arthropoda</taxon>
        <taxon>Hexapoda</taxon>
        <taxon>Insecta</taxon>
        <taxon>Pterygota</taxon>
        <taxon>Palaeoptera</taxon>
        <taxon>Odonata</taxon>
        <taxon>Epiprocta</taxon>
        <taxon>Anisoptera</taxon>
        <taxon>Libelluloidea</taxon>
        <taxon>Libellulidae</taxon>
        <taxon>Ladona</taxon>
    </lineage>
</organism>
<gene>
    <name evidence="2" type="ORF">J437_LFUL012074</name>
</gene>
<feature type="region of interest" description="Disordered" evidence="1">
    <location>
        <begin position="250"/>
        <end position="285"/>
    </location>
</feature>